<dbReference type="Proteomes" id="UP000325273">
    <property type="component" value="Unassembled WGS sequence"/>
</dbReference>
<name>A0A5B0HD33_9BURK</name>
<protein>
    <submittedName>
        <fullName evidence="1">DUF4224 domain-containing protein</fullName>
    </submittedName>
</protein>
<keyword evidence="2" id="KW-1185">Reference proteome</keyword>
<organism evidence="1 2">
    <name type="scientific">Paraburkholderia panacisoli</name>
    <dbReference type="NCBI Taxonomy" id="2603818"/>
    <lineage>
        <taxon>Bacteria</taxon>
        <taxon>Pseudomonadati</taxon>
        <taxon>Pseudomonadota</taxon>
        <taxon>Betaproteobacteria</taxon>
        <taxon>Burkholderiales</taxon>
        <taxon>Burkholderiaceae</taxon>
        <taxon>Paraburkholderia</taxon>
    </lineage>
</organism>
<reference evidence="1 2" key="1">
    <citation type="submission" date="2019-08" db="EMBL/GenBank/DDBJ databases">
        <title>Paraburkholderia sp. DCY113.</title>
        <authorList>
            <person name="Kang J."/>
        </authorList>
    </citation>
    <scope>NUCLEOTIDE SEQUENCE [LARGE SCALE GENOMIC DNA]</scope>
    <source>
        <strain evidence="1 2">DCY113</strain>
    </source>
</reference>
<comment type="caution">
    <text evidence="1">The sequence shown here is derived from an EMBL/GenBank/DDBJ whole genome shotgun (WGS) entry which is preliminary data.</text>
</comment>
<gene>
    <name evidence="1" type="ORF">FVF58_09275</name>
</gene>
<evidence type="ECO:0000313" key="2">
    <source>
        <dbReference type="Proteomes" id="UP000325273"/>
    </source>
</evidence>
<sequence>MASRLMSPGDLVEITGKRRYSKQAEWFKDQFGVTVTQRDDRSIVMTWSTYEALAARKVGLATNGDGPGIVELCFD</sequence>
<proteinExistence type="predicted"/>
<dbReference type="EMBL" id="VTUZ01000005">
    <property type="protein sequence ID" value="KAA1013219.1"/>
    <property type="molecule type" value="Genomic_DNA"/>
</dbReference>
<evidence type="ECO:0000313" key="1">
    <source>
        <dbReference type="EMBL" id="KAA1013219.1"/>
    </source>
</evidence>
<dbReference type="AlphaFoldDB" id="A0A5B0HD33"/>
<accession>A0A5B0HD33</accession>